<dbReference type="InterPro" id="IPR000700">
    <property type="entry name" value="PAS-assoc_C"/>
</dbReference>
<dbReference type="InterPro" id="IPR001610">
    <property type="entry name" value="PAC"/>
</dbReference>
<evidence type="ECO:0000256" key="3">
    <source>
        <dbReference type="SAM" id="SignalP"/>
    </source>
</evidence>
<keyword evidence="2" id="KW-0472">Membrane</keyword>
<dbReference type="InterPro" id="IPR029787">
    <property type="entry name" value="Nucleotide_cyclase"/>
</dbReference>
<feature type="chain" id="PRO_5034228738" evidence="3">
    <location>
        <begin position="31"/>
        <end position="793"/>
    </location>
</feature>
<organism evidence="8 9">
    <name type="scientific">Humisphaera borealis</name>
    <dbReference type="NCBI Taxonomy" id="2807512"/>
    <lineage>
        <taxon>Bacteria</taxon>
        <taxon>Pseudomonadati</taxon>
        <taxon>Planctomycetota</taxon>
        <taxon>Phycisphaerae</taxon>
        <taxon>Tepidisphaerales</taxon>
        <taxon>Tepidisphaeraceae</taxon>
        <taxon>Humisphaera</taxon>
    </lineage>
</organism>
<evidence type="ECO:0000256" key="2">
    <source>
        <dbReference type="SAM" id="Phobius"/>
    </source>
</evidence>
<dbReference type="InterPro" id="IPR035919">
    <property type="entry name" value="EAL_sf"/>
</dbReference>
<feature type="domain" description="PAS" evidence="4">
    <location>
        <begin position="214"/>
        <end position="285"/>
    </location>
</feature>
<dbReference type="Gene3D" id="3.20.20.450">
    <property type="entry name" value="EAL domain"/>
    <property type="match status" value="1"/>
</dbReference>
<dbReference type="CDD" id="cd00130">
    <property type="entry name" value="PAS"/>
    <property type="match status" value="1"/>
</dbReference>
<proteinExistence type="predicted"/>
<feature type="transmembrane region" description="Helical" evidence="2">
    <location>
        <begin position="82"/>
        <end position="104"/>
    </location>
</feature>
<dbReference type="Proteomes" id="UP000593765">
    <property type="component" value="Chromosome"/>
</dbReference>
<evidence type="ECO:0000259" key="7">
    <source>
        <dbReference type="PROSITE" id="PS50887"/>
    </source>
</evidence>
<dbReference type="PROSITE" id="PS50112">
    <property type="entry name" value="PAS"/>
    <property type="match status" value="1"/>
</dbReference>
<dbReference type="PANTHER" id="PTHR44757">
    <property type="entry name" value="DIGUANYLATE CYCLASE DGCP"/>
    <property type="match status" value="1"/>
</dbReference>
<keyword evidence="3" id="KW-0732">Signal</keyword>
<dbReference type="PROSITE" id="PS50887">
    <property type="entry name" value="GGDEF"/>
    <property type="match status" value="1"/>
</dbReference>
<sequence>MAQSNVPAAKALGFGLLALACLAPVATAMAMDCQDALCMSAPVHEAAQEAGSFQSEWDIFTNFGQYMSRLHCMRKADGSPDWPWVIGLITLTAGVVVSYLKIFVFWRSAYLEVPERDRNTKLMDLAYVFLWCAVCGYGMSILMFVWPAYRLLAIFLLVLNFFSWRFASSLGDFKVSLSAKALQRKLDDETRSRNRELERLVAEKTAALVASERQAQKLALVASRTDNAVVITDTAGRIEWVNDGFTRMTGYQLDEVLGRKPGEVLQGPETDPATVERIRRCMHNAEPVEAEIRNYSKSGRCYWLSMEIQPVRDASGKLTQFVAIERDISERKQMEQELREAARTDRLTGLPNREMLLDRLQQAILRARRMPTYHYAVLFIDFDRFKIVNDSLGHQMGDRLLRETSRRLVECLRANDTLAADRDPSVAARMGGDEFVILLDGLASPQDACIVAERVLGVLSRVYRLGEHEVFSTASIGVVTSDLAADNADAVLRDADTAMYEAKARGKGRYVLFDASMRDRALDRLQLENDLRHAQALGQLRLHYQPIVSLTTGELESVEALIRWEHPKRGLVSPIHFIPITEETGMIVPIGEWVLREACRQLGEWRRELGDRAPRSISVNVARKQLMVPSFPATVRKVLSESGMAPSSLHLEITESEMMADAKAAIEVLRSLKEIGVKIDMDDFGTGYSSLSCLRQFPIDVLKIDRSFVANIDEGRDLAALVHAVTQLARNMGISVVAEGIERADQVVLLQSLECTFGQGYYFAKPMPADKFAEYAGRDRRTSNAEALACLTH</sequence>
<dbReference type="SUPFAM" id="SSF141868">
    <property type="entry name" value="EAL domain-like"/>
    <property type="match status" value="1"/>
</dbReference>
<dbReference type="Pfam" id="PF13426">
    <property type="entry name" value="PAS_9"/>
    <property type="match status" value="1"/>
</dbReference>
<dbReference type="Pfam" id="PF00563">
    <property type="entry name" value="EAL"/>
    <property type="match status" value="1"/>
</dbReference>
<dbReference type="SMART" id="SM00052">
    <property type="entry name" value="EAL"/>
    <property type="match status" value="1"/>
</dbReference>
<keyword evidence="9" id="KW-1185">Reference proteome</keyword>
<feature type="signal peptide" evidence="3">
    <location>
        <begin position="1"/>
        <end position="30"/>
    </location>
</feature>
<dbReference type="Pfam" id="PF00990">
    <property type="entry name" value="GGDEF"/>
    <property type="match status" value="1"/>
</dbReference>
<dbReference type="InterPro" id="IPR035965">
    <property type="entry name" value="PAS-like_dom_sf"/>
</dbReference>
<dbReference type="SUPFAM" id="SSF55073">
    <property type="entry name" value="Nucleotide cyclase"/>
    <property type="match status" value="1"/>
</dbReference>
<dbReference type="PROSITE" id="PS50113">
    <property type="entry name" value="PAC"/>
    <property type="match status" value="1"/>
</dbReference>
<accession>A0A7M2WTW2</accession>
<dbReference type="SMART" id="SM00267">
    <property type="entry name" value="GGDEF"/>
    <property type="match status" value="1"/>
</dbReference>
<feature type="domain" description="PAC" evidence="5">
    <location>
        <begin position="288"/>
        <end position="340"/>
    </location>
</feature>
<dbReference type="PROSITE" id="PS50883">
    <property type="entry name" value="EAL"/>
    <property type="match status" value="1"/>
</dbReference>
<dbReference type="SMART" id="SM00086">
    <property type="entry name" value="PAC"/>
    <property type="match status" value="1"/>
</dbReference>
<feature type="domain" description="GGDEF" evidence="7">
    <location>
        <begin position="373"/>
        <end position="515"/>
    </location>
</feature>
<feature type="coiled-coil region" evidence="1">
    <location>
        <begin position="179"/>
        <end position="214"/>
    </location>
</feature>
<dbReference type="CDD" id="cd01948">
    <property type="entry name" value="EAL"/>
    <property type="match status" value="1"/>
</dbReference>
<dbReference type="Gene3D" id="3.30.70.270">
    <property type="match status" value="1"/>
</dbReference>
<dbReference type="InterPro" id="IPR052155">
    <property type="entry name" value="Biofilm_reg_signaling"/>
</dbReference>
<dbReference type="InterPro" id="IPR000014">
    <property type="entry name" value="PAS"/>
</dbReference>
<dbReference type="InterPro" id="IPR043128">
    <property type="entry name" value="Rev_trsase/Diguanyl_cyclase"/>
</dbReference>
<dbReference type="InterPro" id="IPR000160">
    <property type="entry name" value="GGDEF_dom"/>
</dbReference>
<dbReference type="NCBIfam" id="TIGR00229">
    <property type="entry name" value="sensory_box"/>
    <property type="match status" value="1"/>
</dbReference>
<dbReference type="RefSeq" id="WP_206291898.1">
    <property type="nucleotide sequence ID" value="NZ_CP063458.1"/>
</dbReference>
<feature type="transmembrane region" description="Helical" evidence="2">
    <location>
        <begin position="125"/>
        <end position="145"/>
    </location>
</feature>
<evidence type="ECO:0000259" key="4">
    <source>
        <dbReference type="PROSITE" id="PS50112"/>
    </source>
</evidence>
<reference evidence="8 9" key="1">
    <citation type="submission" date="2020-10" db="EMBL/GenBank/DDBJ databases">
        <title>Wide distribution of Phycisphaera-like planctomycetes from WD2101 soil group in peatlands and genome analysis of the first cultivated representative.</title>
        <authorList>
            <person name="Dedysh S.N."/>
            <person name="Beletsky A.V."/>
            <person name="Ivanova A."/>
            <person name="Kulichevskaya I.S."/>
            <person name="Suzina N.E."/>
            <person name="Philippov D.A."/>
            <person name="Rakitin A.L."/>
            <person name="Mardanov A.V."/>
            <person name="Ravin N.V."/>
        </authorList>
    </citation>
    <scope>NUCLEOTIDE SEQUENCE [LARGE SCALE GENOMIC DNA]</scope>
    <source>
        <strain evidence="8 9">M1803</strain>
    </source>
</reference>
<evidence type="ECO:0000259" key="5">
    <source>
        <dbReference type="PROSITE" id="PS50113"/>
    </source>
</evidence>
<dbReference type="KEGG" id="hbs:IPV69_22090"/>
<dbReference type="Gene3D" id="3.30.450.20">
    <property type="entry name" value="PAS domain"/>
    <property type="match status" value="1"/>
</dbReference>
<keyword evidence="2" id="KW-0812">Transmembrane</keyword>
<dbReference type="InterPro" id="IPR001633">
    <property type="entry name" value="EAL_dom"/>
</dbReference>
<dbReference type="NCBIfam" id="TIGR00254">
    <property type="entry name" value="GGDEF"/>
    <property type="match status" value="1"/>
</dbReference>
<dbReference type="FunFam" id="3.20.20.450:FF:000001">
    <property type="entry name" value="Cyclic di-GMP phosphodiesterase yahA"/>
    <property type="match status" value="1"/>
</dbReference>
<dbReference type="PANTHER" id="PTHR44757:SF2">
    <property type="entry name" value="BIOFILM ARCHITECTURE MAINTENANCE PROTEIN MBAA"/>
    <property type="match status" value="1"/>
</dbReference>
<keyword evidence="1" id="KW-0175">Coiled coil</keyword>
<protein>
    <submittedName>
        <fullName evidence="8">EAL domain-containing protein</fullName>
    </submittedName>
</protein>
<dbReference type="SMART" id="SM00091">
    <property type="entry name" value="PAS"/>
    <property type="match status" value="1"/>
</dbReference>
<name>A0A7M2WTW2_9BACT</name>
<evidence type="ECO:0000256" key="1">
    <source>
        <dbReference type="SAM" id="Coils"/>
    </source>
</evidence>
<gene>
    <name evidence="8" type="ORF">IPV69_22090</name>
</gene>
<evidence type="ECO:0000313" key="8">
    <source>
        <dbReference type="EMBL" id="QOV88889.1"/>
    </source>
</evidence>
<keyword evidence="2" id="KW-1133">Transmembrane helix</keyword>
<dbReference type="SUPFAM" id="SSF55785">
    <property type="entry name" value="PYP-like sensor domain (PAS domain)"/>
    <property type="match status" value="1"/>
</dbReference>
<dbReference type="EMBL" id="CP063458">
    <property type="protein sequence ID" value="QOV88889.1"/>
    <property type="molecule type" value="Genomic_DNA"/>
</dbReference>
<feature type="domain" description="EAL" evidence="6">
    <location>
        <begin position="524"/>
        <end position="780"/>
    </location>
</feature>
<evidence type="ECO:0000259" key="6">
    <source>
        <dbReference type="PROSITE" id="PS50883"/>
    </source>
</evidence>
<dbReference type="CDD" id="cd01949">
    <property type="entry name" value="GGDEF"/>
    <property type="match status" value="1"/>
</dbReference>
<evidence type="ECO:0000313" key="9">
    <source>
        <dbReference type="Proteomes" id="UP000593765"/>
    </source>
</evidence>
<dbReference type="AlphaFoldDB" id="A0A7M2WTW2"/>